<name>A0A484VY65_9ENTR</name>
<reference evidence="3 5" key="1">
    <citation type="journal article" date="2019" name="Sci. Rep.">
        <title>Differences in resource use lead to coexistence of seed-transmitted microbial populations.</title>
        <authorList>
            <person name="Torres-Cortes G."/>
            <person name="Garcia B.J."/>
            <person name="Compant S."/>
            <person name="Rezki S."/>
            <person name="Jones P."/>
            <person name="Preveaux A."/>
            <person name="Briand M."/>
            <person name="Roulet A."/>
            <person name="Bouchez O."/>
            <person name="Jacobson D."/>
            <person name="Barret M."/>
        </authorList>
    </citation>
    <scope>NUCLEOTIDE SEQUENCE [LARGE SCALE GENOMIC DNA]</scope>
    <source>
        <strain evidence="3 5">CFBP13530</strain>
    </source>
</reference>
<gene>
    <name evidence="4" type="primary">yhcF_5</name>
    <name evidence="3" type="ORF">EcCFBP13530_14720</name>
    <name evidence="2" type="ORF">I6L58_09260</name>
    <name evidence="4" type="ORF">NCTC12126_00125</name>
</gene>
<dbReference type="Proteomes" id="UP000306327">
    <property type="component" value="Unassembled WGS sequence"/>
</dbReference>
<dbReference type="Proteomes" id="UP000683583">
    <property type="component" value="Chromosome"/>
</dbReference>
<evidence type="ECO:0000313" key="6">
    <source>
        <dbReference type="Proteomes" id="UP000351155"/>
    </source>
</evidence>
<evidence type="ECO:0000313" key="5">
    <source>
        <dbReference type="Proteomes" id="UP000306327"/>
    </source>
</evidence>
<keyword evidence="1" id="KW-0732">Signal</keyword>
<accession>A0A484VY65</accession>
<sequence length="238" mass="24660">MKKVLLATVLTMAATAVCAEPTATLKIQGSLTTAGCVPELSNGGLANFGEIGLDSLTSAVPYQAGHKDVTLSIKCQSATRVGWTFHDDRADTNAGKTLSSTEFYVDNAGNDGTRASGAYQLNGVGKTSAGQNIGGYAVSTNLSAVTADGAAVQPIASTMYNGGTISSRSWINMWNTGYIMNDGTDVMTVSKTGQRAPLAFTTATFPLKIALAIAPSKNLTLTDKTELDGQSTITLVYL</sequence>
<dbReference type="EMBL" id="CAADIW010000001">
    <property type="protein sequence ID" value="VFS03413.1"/>
    <property type="molecule type" value="Genomic_DNA"/>
</dbReference>
<evidence type="ECO:0000256" key="1">
    <source>
        <dbReference type="SAM" id="SignalP"/>
    </source>
</evidence>
<organism evidence="4 6">
    <name type="scientific">Enterobacter cancerogenus</name>
    <dbReference type="NCBI Taxonomy" id="69218"/>
    <lineage>
        <taxon>Bacteria</taxon>
        <taxon>Pseudomonadati</taxon>
        <taxon>Pseudomonadota</taxon>
        <taxon>Gammaproteobacteria</taxon>
        <taxon>Enterobacterales</taxon>
        <taxon>Enterobacteriaceae</taxon>
        <taxon>Enterobacter</taxon>
        <taxon>Enterobacter cloacae complex</taxon>
    </lineage>
</organism>
<dbReference type="EMBL" id="QGAL01000004">
    <property type="protein sequence ID" value="TKK17609.1"/>
    <property type="molecule type" value="Genomic_DNA"/>
</dbReference>
<dbReference type="Pfam" id="PF06551">
    <property type="entry name" value="DUF1120"/>
    <property type="match status" value="1"/>
</dbReference>
<evidence type="ECO:0000313" key="7">
    <source>
        <dbReference type="Proteomes" id="UP000683583"/>
    </source>
</evidence>
<protein>
    <submittedName>
        <fullName evidence="2">DUF1120 domain-containing protein</fullName>
    </submittedName>
    <submittedName>
        <fullName evidence="4">Protein YhcF</fullName>
    </submittedName>
</protein>
<dbReference type="Proteomes" id="UP000351155">
    <property type="component" value="Unassembled WGS sequence"/>
</dbReference>
<dbReference type="RefSeq" id="WP_006174041.1">
    <property type="nucleotide sequence ID" value="NZ_CABKNU010000010.1"/>
</dbReference>
<feature type="signal peptide" evidence="1">
    <location>
        <begin position="1"/>
        <end position="19"/>
    </location>
</feature>
<evidence type="ECO:0000313" key="4">
    <source>
        <dbReference type="EMBL" id="VFS03413.1"/>
    </source>
</evidence>
<dbReference type="GeneID" id="66610270"/>
<reference evidence="4 6" key="2">
    <citation type="submission" date="2019-03" db="EMBL/GenBank/DDBJ databases">
        <authorList>
            <consortium name="Pathogen Informatics"/>
        </authorList>
    </citation>
    <scope>NUCLEOTIDE SEQUENCE [LARGE SCALE GENOMIC DNA]</scope>
    <source>
        <strain evidence="4 6">NCTC12126</strain>
    </source>
</reference>
<proteinExistence type="predicted"/>
<dbReference type="InterPro" id="IPR010546">
    <property type="entry name" value="DUF1120"/>
</dbReference>
<dbReference type="AlphaFoldDB" id="A0A484VY65"/>
<evidence type="ECO:0000313" key="2">
    <source>
        <dbReference type="EMBL" id="QXA51198.1"/>
    </source>
</evidence>
<feature type="chain" id="PRO_5044605247" evidence="1">
    <location>
        <begin position="20"/>
        <end position="238"/>
    </location>
</feature>
<dbReference type="EMBL" id="CP077290">
    <property type="protein sequence ID" value="QXA51198.1"/>
    <property type="molecule type" value="Genomic_DNA"/>
</dbReference>
<keyword evidence="7" id="KW-1185">Reference proteome</keyword>
<evidence type="ECO:0000313" key="3">
    <source>
        <dbReference type="EMBL" id="TKK17609.1"/>
    </source>
</evidence>
<dbReference type="KEGG" id="ecan:CWI88_19040"/>
<reference evidence="2 7" key="3">
    <citation type="submission" date="2021-06" db="EMBL/GenBank/DDBJ databases">
        <title>FDA dAtabase for Regulatory Grade micrObial Sequences (FDA-ARGOS): Supporting development and validation of Infectious Disease Dx tests.</title>
        <authorList>
            <person name="Sproer C."/>
            <person name="Gronow S."/>
            <person name="Severitt S."/>
            <person name="Schroder I."/>
            <person name="Tallon L."/>
            <person name="Sadzewicz L."/>
            <person name="Zhao X."/>
            <person name="Boylan J."/>
            <person name="Ott S."/>
            <person name="Bowen H."/>
            <person name="Vavikolanu K."/>
            <person name="Mehta A."/>
            <person name="Aluvathingal J."/>
            <person name="Nadendla S."/>
            <person name="Lowell S."/>
            <person name="Myers T."/>
            <person name="Yan Y."/>
        </authorList>
    </citation>
    <scope>NUCLEOTIDE SEQUENCE [LARGE SCALE GENOMIC DNA]</scope>
    <source>
        <strain evidence="2 7">FDAARGOS 1428</strain>
    </source>
</reference>